<dbReference type="Proteomes" id="UP001144313">
    <property type="component" value="Unassembled WGS sequence"/>
</dbReference>
<reference evidence="1" key="1">
    <citation type="submission" date="2022-12" db="EMBL/GenBank/DDBJ databases">
        <title>Reference genome sequencing for broad-spectrum identification of bacterial and archaeal isolates by mass spectrometry.</title>
        <authorList>
            <person name="Sekiguchi Y."/>
            <person name="Tourlousse D.M."/>
        </authorList>
    </citation>
    <scope>NUCLEOTIDE SEQUENCE</scope>
    <source>
        <strain evidence="1">LLR39Z86</strain>
    </source>
</reference>
<name>A0A9W6G5M8_9ACTN</name>
<comment type="caution">
    <text evidence="1">The sequence shown here is derived from an EMBL/GenBank/DDBJ whole genome shotgun (WGS) entry which is preliminary data.</text>
</comment>
<evidence type="ECO:0000313" key="1">
    <source>
        <dbReference type="EMBL" id="GLI40856.1"/>
    </source>
</evidence>
<proteinExistence type="predicted"/>
<dbReference type="InterPro" id="IPR025851">
    <property type="entry name" value="SUKH-4"/>
</dbReference>
<dbReference type="EMBL" id="BSDT01000001">
    <property type="protein sequence ID" value="GLI40856.1"/>
    <property type="molecule type" value="Genomic_DNA"/>
</dbReference>
<protein>
    <recommendedName>
        <fullName evidence="3">SUKH-4 immunity protein of toxin-antitoxin system</fullName>
    </recommendedName>
</protein>
<evidence type="ECO:0008006" key="3">
    <source>
        <dbReference type="Google" id="ProtNLM"/>
    </source>
</evidence>
<keyword evidence="2" id="KW-1185">Reference proteome</keyword>
<accession>A0A9W6G5M8</accession>
<dbReference type="Pfam" id="PF14435">
    <property type="entry name" value="SUKH-4"/>
    <property type="match status" value="1"/>
</dbReference>
<sequence length="173" mass="19144">MPAAAKYQALWTEDELIPYPREDWLADGFPAAALPEGDEVPLDVEVVYTAFLPGSPGLYDSISLGTEDGKVDLHLVVVGAVEDDKNLLYVLDPDSGDILQLDQSNPRDVQAVNSNYRCFVEFLYHFQQFVNADEGKEGRAARAASLREILIRLDPNAFAAGAWWPLVFDQLTS</sequence>
<evidence type="ECO:0000313" key="2">
    <source>
        <dbReference type="Proteomes" id="UP001144313"/>
    </source>
</evidence>
<organism evidence="1 2">
    <name type="scientific">Glycomyces algeriensis</name>
    <dbReference type="NCBI Taxonomy" id="256037"/>
    <lineage>
        <taxon>Bacteria</taxon>
        <taxon>Bacillati</taxon>
        <taxon>Actinomycetota</taxon>
        <taxon>Actinomycetes</taxon>
        <taxon>Glycomycetales</taxon>
        <taxon>Glycomycetaceae</taxon>
        <taxon>Glycomyces</taxon>
    </lineage>
</organism>
<dbReference type="AlphaFoldDB" id="A0A9W6G5M8"/>
<dbReference type="RefSeq" id="WP_270116907.1">
    <property type="nucleotide sequence ID" value="NZ_BAAAOL010000009.1"/>
</dbReference>
<gene>
    <name evidence="1" type="ORF">GALLR39Z86_07060</name>
</gene>